<evidence type="ECO:0000313" key="2">
    <source>
        <dbReference type="Proteomes" id="UP000195080"/>
    </source>
</evidence>
<organism evidence="1 2">
    <name type="scientific">Candidatus Enterococcus lemimoniae</name>
    <dbReference type="NCBI Taxonomy" id="1834167"/>
    <lineage>
        <taxon>Bacteria</taxon>
        <taxon>Bacillati</taxon>
        <taxon>Bacillota</taxon>
        <taxon>Bacilli</taxon>
        <taxon>Lactobacillales</taxon>
        <taxon>Enterococcaceae</taxon>
        <taxon>Enterococcus</taxon>
    </lineage>
</organism>
<keyword evidence="2" id="KW-1185">Reference proteome</keyword>
<accession>A0ABZ2T712</accession>
<sequence length="55" mass="6507">MNTIKQLTIKNDRNQPIKSISHQDIYSLHDLLEQLNSWQNALNLLNYFLVINKDP</sequence>
<reference evidence="2" key="1">
    <citation type="submission" date="2017-05" db="EMBL/GenBank/DDBJ databases">
        <title>The Genome Sequence of EEnterococcus faecalis 9F2_4866.</title>
        <authorList>
            <consortium name="The Broad Institute Genomics Platform"/>
            <consortium name="The Broad Institute Genomic Center for Infectious Diseases"/>
            <person name="Earl A."/>
            <person name="Manson A."/>
            <person name="Schwartman J."/>
            <person name="Gilmore M."/>
            <person name="Abouelleil A."/>
            <person name="Cao P."/>
            <person name="Chapman S."/>
            <person name="Cusick C."/>
            <person name="Shea T."/>
            <person name="Young S."/>
            <person name="Neafsey D."/>
            <person name="Nusbaum C."/>
            <person name="Birren B."/>
        </authorList>
    </citation>
    <scope>NUCLEOTIDE SEQUENCE [LARGE SCALE GENOMIC DNA]</scope>
    <source>
        <strain evidence="2">12C11_DIV0727</strain>
    </source>
</reference>
<dbReference type="Proteomes" id="UP000195080">
    <property type="component" value="Chromosome"/>
</dbReference>
<gene>
    <name evidence="1" type="ORF">A5866_002250</name>
</gene>
<proteinExistence type="predicted"/>
<name>A0ABZ2T712_9ENTE</name>
<dbReference type="RefSeq" id="WP_254907623.1">
    <property type="nucleotide sequence ID" value="NZ_CP147248.1"/>
</dbReference>
<evidence type="ECO:0000313" key="1">
    <source>
        <dbReference type="EMBL" id="WYJ87166.1"/>
    </source>
</evidence>
<protein>
    <submittedName>
        <fullName evidence="1">Uncharacterized protein</fullName>
    </submittedName>
</protein>
<dbReference type="EMBL" id="CP147248">
    <property type="protein sequence ID" value="WYJ87166.1"/>
    <property type="molecule type" value="Genomic_DNA"/>
</dbReference>